<dbReference type="Proteomes" id="UP001153737">
    <property type="component" value="Chromosome 10"/>
</dbReference>
<gene>
    <name evidence="2" type="ORF">PHAECO_LOCUS1815</name>
</gene>
<dbReference type="SMART" id="SM00516">
    <property type="entry name" value="SEC14"/>
    <property type="match status" value="1"/>
</dbReference>
<dbReference type="InterPro" id="IPR001251">
    <property type="entry name" value="CRAL-TRIO_dom"/>
</dbReference>
<dbReference type="InterPro" id="IPR036865">
    <property type="entry name" value="CRAL-TRIO_dom_sf"/>
</dbReference>
<dbReference type="PROSITE" id="PS50191">
    <property type="entry name" value="CRAL_TRIO"/>
    <property type="match status" value="1"/>
</dbReference>
<accession>A0A9N9WY21</accession>
<dbReference type="PRINTS" id="PR00180">
    <property type="entry name" value="CRETINALDHBP"/>
</dbReference>
<dbReference type="AlphaFoldDB" id="A0A9N9WY21"/>
<proteinExistence type="predicted"/>
<dbReference type="OrthoDB" id="16405at2759"/>
<protein>
    <recommendedName>
        <fullName evidence="1">CRAL-TRIO domain-containing protein</fullName>
    </recommendedName>
</protein>
<feature type="domain" description="CRAL-TRIO" evidence="1">
    <location>
        <begin position="92"/>
        <end position="233"/>
    </location>
</feature>
<dbReference type="EMBL" id="OU896716">
    <property type="protein sequence ID" value="CAG9814482.1"/>
    <property type="molecule type" value="Genomic_DNA"/>
</dbReference>
<evidence type="ECO:0000313" key="2">
    <source>
        <dbReference type="EMBL" id="CAG9814482.1"/>
    </source>
</evidence>
<dbReference type="GO" id="GO:1902936">
    <property type="term" value="F:phosphatidylinositol bisphosphate binding"/>
    <property type="evidence" value="ECO:0007669"/>
    <property type="project" value="TreeGrafter"/>
</dbReference>
<evidence type="ECO:0000313" key="3">
    <source>
        <dbReference type="Proteomes" id="UP001153737"/>
    </source>
</evidence>
<evidence type="ECO:0000259" key="1">
    <source>
        <dbReference type="PROSITE" id="PS50191"/>
    </source>
</evidence>
<dbReference type="PANTHER" id="PTHR10174:SF208">
    <property type="entry name" value="CRAL-TRIO DOMAIN-CONTAINING PROTEIN DDB_G0278031"/>
    <property type="match status" value="1"/>
</dbReference>
<name>A0A9N9WY21_PHACE</name>
<sequence>MENVKQCSEGEIYRTFEKSAKEKGVKRLDEEFLRRFLIGHQYDIITSLKAVRNFESFVDRRRSRWLKLDRNNLEKILLDQIVDVSDKNGLQGQKVVWIRLEKWDPQVFTADELLEVSGLLCELVYAKSKEIECIDVIVDLHNFSLRHLYGLSPKFAKRMVFFISQCLPMRLSHVYVVRQPKIFHLVYSLFKPFIEEKTRNLITVCGYDYDVMFATIGPDILPSEIGGTSTDLVPSRWLKILYNKRVQKESRFDCYFFEMTRPLLDGNPWQM</sequence>
<dbReference type="Pfam" id="PF00650">
    <property type="entry name" value="CRAL_TRIO"/>
    <property type="match status" value="1"/>
</dbReference>
<dbReference type="SUPFAM" id="SSF52087">
    <property type="entry name" value="CRAL/TRIO domain"/>
    <property type="match status" value="1"/>
</dbReference>
<keyword evidence="3" id="KW-1185">Reference proteome</keyword>
<reference evidence="2" key="2">
    <citation type="submission" date="2022-10" db="EMBL/GenBank/DDBJ databases">
        <authorList>
            <consortium name="ENA_rothamsted_submissions"/>
            <consortium name="culmorum"/>
            <person name="King R."/>
        </authorList>
    </citation>
    <scope>NUCLEOTIDE SEQUENCE</scope>
</reference>
<organism evidence="2 3">
    <name type="scientific">Phaedon cochleariae</name>
    <name type="common">Mustard beetle</name>
    <dbReference type="NCBI Taxonomy" id="80249"/>
    <lineage>
        <taxon>Eukaryota</taxon>
        <taxon>Metazoa</taxon>
        <taxon>Ecdysozoa</taxon>
        <taxon>Arthropoda</taxon>
        <taxon>Hexapoda</taxon>
        <taxon>Insecta</taxon>
        <taxon>Pterygota</taxon>
        <taxon>Neoptera</taxon>
        <taxon>Endopterygota</taxon>
        <taxon>Coleoptera</taxon>
        <taxon>Polyphaga</taxon>
        <taxon>Cucujiformia</taxon>
        <taxon>Chrysomeloidea</taxon>
        <taxon>Chrysomelidae</taxon>
        <taxon>Chrysomelinae</taxon>
        <taxon>Chrysomelini</taxon>
        <taxon>Phaedon</taxon>
    </lineage>
</organism>
<dbReference type="PANTHER" id="PTHR10174">
    <property type="entry name" value="ALPHA-TOCOPHEROL TRANSFER PROTEIN-RELATED"/>
    <property type="match status" value="1"/>
</dbReference>
<reference evidence="2" key="1">
    <citation type="submission" date="2022-01" db="EMBL/GenBank/DDBJ databases">
        <authorList>
            <person name="King R."/>
        </authorList>
    </citation>
    <scope>NUCLEOTIDE SEQUENCE</scope>
</reference>
<dbReference type="Gene3D" id="3.40.525.10">
    <property type="entry name" value="CRAL-TRIO lipid binding domain"/>
    <property type="match status" value="1"/>
</dbReference>
<dbReference type="GO" id="GO:0016020">
    <property type="term" value="C:membrane"/>
    <property type="evidence" value="ECO:0007669"/>
    <property type="project" value="TreeGrafter"/>
</dbReference>
<dbReference type="CDD" id="cd00170">
    <property type="entry name" value="SEC14"/>
    <property type="match status" value="1"/>
</dbReference>